<dbReference type="InterPro" id="IPR049830">
    <property type="entry name" value="HndD"/>
</dbReference>
<dbReference type="GO" id="GO:0042773">
    <property type="term" value="P:ATP synthesis coupled electron transport"/>
    <property type="evidence" value="ECO:0007669"/>
    <property type="project" value="InterPro"/>
</dbReference>
<keyword evidence="7" id="KW-0677">Repeat</keyword>
<keyword evidence="5" id="KW-0001">2Fe-2S</keyword>
<dbReference type="InterPro" id="IPR050340">
    <property type="entry name" value="Cytosolic_Fe-S_CAF"/>
</dbReference>
<dbReference type="GO" id="GO:0008901">
    <property type="term" value="F:ferredoxin hydrogenase activity"/>
    <property type="evidence" value="ECO:0007669"/>
    <property type="project" value="InterPro"/>
</dbReference>
<dbReference type="InterPro" id="IPR036991">
    <property type="entry name" value="Fe_hydrogenase_ssu_sf"/>
</dbReference>
<evidence type="ECO:0000256" key="12">
    <source>
        <dbReference type="ARBA" id="ARBA00023136"/>
    </source>
</evidence>
<dbReference type="Pfam" id="PF02906">
    <property type="entry name" value="Fe_hyd_lg_C"/>
    <property type="match status" value="1"/>
</dbReference>
<protein>
    <submittedName>
        <fullName evidence="17">Ferredoxin</fullName>
    </submittedName>
</protein>
<keyword evidence="8" id="KW-1278">Translocase</keyword>
<dbReference type="PROSITE" id="PS00198">
    <property type="entry name" value="4FE4S_FER_1"/>
    <property type="match status" value="1"/>
</dbReference>
<dbReference type="InterPro" id="IPR004108">
    <property type="entry name" value="Fe_hydrogenase_lsu_C"/>
</dbReference>
<evidence type="ECO:0000256" key="1">
    <source>
        <dbReference type="ARBA" id="ARBA00001966"/>
    </source>
</evidence>
<keyword evidence="18" id="KW-1185">Reference proteome</keyword>
<dbReference type="OrthoDB" id="9805142at2"/>
<dbReference type="Pfam" id="PF02256">
    <property type="entry name" value="Fe_hyd_SSU"/>
    <property type="match status" value="1"/>
</dbReference>
<evidence type="ECO:0000259" key="16">
    <source>
        <dbReference type="PROSITE" id="PS51839"/>
    </source>
</evidence>
<feature type="domain" description="2Fe-2S ferredoxin-type" evidence="14">
    <location>
        <begin position="2"/>
        <end position="82"/>
    </location>
</feature>
<dbReference type="GO" id="GO:0008137">
    <property type="term" value="F:NADH dehydrogenase (ubiquinone) activity"/>
    <property type="evidence" value="ECO:0007669"/>
    <property type="project" value="InterPro"/>
</dbReference>
<dbReference type="InterPro" id="IPR009016">
    <property type="entry name" value="Fe_hydrogenase"/>
</dbReference>
<evidence type="ECO:0000256" key="13">
    <source>
        <dbReference type="ARBA" id="ARBA00034078"/>
    </source>
</evidence>
<evidence type="ECO:0000256" key="11">
    <source>
        <dbReference type="ARBA" id="ARBA00023027"/>
    </source>
</evidence>
<evidence type="ECO:0000256" key="3">
    <source>
        <dbReference type="ARBA" id="ARBA00005404"/>
    </source>
</evidence>
<evidence type="ECO:0000256" key="4">
    <source>
        <dbReference type="ARBA" id="ARBA00022485"/>
    </source>
</evidence>
<dbReference type="PANTHER" id="PTHR11615">
    <property type="entry name" value="NITRATE, FORMATE, IRON DEHYDROGENASE"/>
    <property type="match status" value="1"/>
</dbReference>
<evidence type="ECO:0000256" key="8">
    <source>
        <dbReference type="ARBA" id="ARBA00022967"/>
    </source>
</evidence>
<keyword evidence="9" id="KW-0408">Iron</keyword>
<dbReference type="InterPro" id="IPR013352">
    <property type="entry name" value="Fe_hydrogenase_subset"/>
</dbReference>
<dbReference type="Gene3D" id="3.10.20.740">
    <property type="match status" value="1"/>
</dbReference>
<dbReference type="Gene3D" id="3.40.950.10">
    <property type="entry name" value="Fe-only Hydrogenase (Larger Subunit), Chain L, domain 3"/>
    <property type="match status" value="1"/>
</dbReference>
<comment type="similarity">
    <text evidence="3">Belongs to the complex I 75 kDa subunit family.</text>
</comment>
<dbReference type="EMBL" id="QQRQ01000001">
    <property type="protein sequence ID" value="RFT07840.1"/>
    <property type="molecule type" value="Genomic_DNA"/>
</dbReference>
<keyword evidence="11" id="KW-0520">NAD</keyword>
<dbReference type="GeneID" id="97994424"/>
<dbReference type="Pfam" id="PF10588">
    <property type="entry name" value="NADH-G_4Fe-4S_3"/>
    <property type="match status" value="1"/>
</dbReference>
<feature type="domain" description="4Fe-4S ferredoxin-type" evidence="15">
    <location>
        <begin position="183"/>
        <end position="212"/>
    </location>
</feature>
<evidence type="ECO:0000313" key="17">
    <source>
        <dbReference type="EMBL" id="RFT07840.1"/>
    </source>
</evidence>
<dbReference type="SMART" id="SM00929">
    <property type="entry name" value="NADH-G_4Fe-4S_3"/>
    <property type="match status" value="1"/>
</dbReference>
<accession>A0A3E2B727</accession>
<dbReference type="NCBIfam" id="TIGR02512">
    <property type="entry name" value="FeFe_hydrog_A"/>
    <property type="match status" value="1"/>
</dbReference>
<gene>
    <name evidence="17" type="ORF">DV520_01570</name>
</gene>
<dbReference type="InterPro" id="IPR003149">
    <property type="entry name" value="Fe_hydrogenase_ssu"/>
</dbReference>
<reference evidence="17 18" key="1">
    <citation type="submission" date="2018-07" db="EMBL/GenBank/DDBJ databases">
        <title>GABA Modulating Bacteria of the Human Gut Microbiota.</title>
        <authorList>
            <person name="Strandwitz P."/>
            <person name="Kim K.H."/>
            <person name="Terekhova D."/>
            <person name="Liu J.K."/>
            <person name="Sharma A."/>
            <person name="Levering J."/>
            <person name="Mcdonald D."/>
            <person name="Dietrich D."/>
            <person name="Ramadhar T.R."/>
            <person name="Lekbua A."/>
            <person name="Mroue N."/>
            <person name="Liston C."/>
            <person name="Stewart E.J."/>
            <person name="Dubin M.J."/>
            <person name="Zengler K."/>
            <person name="Knight R."/>
            <person name="Gilbert J.A."/>
            <person name="Clardy J."/>
            <person name="Lewis K."/>
        </authorList>
    </citation>
    <scope>NUCLEOTIDE SEQUENCE [LARGE SCALE GENOMIC DNA]</scope>
    <source>
        <strain evidence="17 18">KLE1738</strain>
    </source>
</reference>
<comment type="cofactor">
    <cofactor evidence="1">
        <name>[4Fe-4S] cluster</name>
        <dbReference type="ChEBI" id="CHEBI:49883"/>
    </cofactor>
</comment>
<keyword evidence="12" id="KW-0472">Membrane</keyword>
<keyword evidence="4" id="KW-0004">4Fe-4S</keyword>
<dbReference type="PROSITE" id="PS51085">
    <property type="entry name" value="2FE2S_FER_2"/>
    <property type="match status" value="1"/>
</dbReference>
<dbReference type="GO" id="GO:0051537">
    <property type="term" value="F:2 iron, 2 sulfur cluster binding"/>
    <property type="evidence" value="ECO:0007669"/>
    <property type="project" value="UniProtKB-KW"/>
</dbReference>
<comment type="subcellular location">
    <subcellularLocation>
        <location evidence="2">Membrane</location>
    </subcellularLocation>
</comment>
<dbReference type="Gene3D" id="3.40.50.1780">
    <property type="match status" value="1"/>
</dbReference>
<evidence type="ECO:0000256" key="2">
    <source>
        <dbReference type="ARBA" id="ARBA00004370"/>
    </source>
</evidence>
<dbReference type="GO" id="GO:0016020">
    <property type="term" value="C:membrane"/>
    <property type="evidence" value="ECO:0007669"/>
    <property type="project" value="UniProtKB-SubCell"/>
</dbReference>
<dbReference type="InterPro" id="IPR036010">
    <property type="entry name" value="2Fe-2S_ferredoxin-like_sf"/>
</dbReference>
<evidence type="ECO:0000256" key="9">
    <source>
        <dbReference type="ARBA" id="ARBA00023004"/>
    </source>
</evidence>
<dbReference type="FunFam" id="3.10.20.740:FF:000004">
    <property type="entry name" value="NADH-quinone oxidoreductase"/>
    <property type="match status" value="1"/>
</dbReference>
<dbReference type="CDD" id="cd00207">
    <property type="entry name" value="fer2"/>
    <property type="match status" value="1"/>
</dbReference>
<evidence type="ECO:0000259" key="15">
    <source>
        <dbReference type="PROSITE" id="PS51379"/>
    </source>
</evidence>
<dbReference type="GO" id="GO:0005506">
    <property type="term" value="F:iron ion binding"/>
    <property type="evidence" value="ECO:0007669"/>
    <property type="project" value="InterPro"/>
</dbReference>
<dbReference type="InterPro" id="IPR019574">
    <property type="entry name" value="NADH_UbQ_OxRdtase_Gsu_4Fe4S-bd"/>
</dbReference>
<dbReference type="InterPro" id="IPR017900">
    <property type="entry name" value="4Fe4S_Fe_S_CS"/>
</dbReference>
<dbReference type="InterPro" id="IPR001041">
    <property type="entry name" value="2Fe-2S_ferredoxin-type"/>
</dbReference>
<dbReference type="Proteomes" id="UP000260649">
    <property type="component" value="Unassembled WGS sequence"/>
</dbReference>
<dbReference type="Pfam" id="PF12838">
    <property type="entry name" value="Fer4_7"/>
    <property type="match status" value="1"/>
</dbReference>
<dbReference type="Pfam" id="PF13510">
    <property type="entry name" value="Fer2_4"/>
    <property type="match status" value="1"/>
</dbReference>
<dbReference type="Gene3D" id="4.10.260.20">
    <property type="entry name" value="Iron hydrogenase, small subunit"/>
    <property type="match status" value="1"/>
</dbReference>
<evidence type="ECO:0000313" key="18">
    <source>
        <dbReference type="Proteomes" id="UP000260649"/>
    </source>
</evidence>
<feature type="domain" description="4Fe-4S His(Cys)3-ligated-type" evidence="16">
    <location>
        <begin position="82"/>
        <end position="121"/>
    </location>
</feature>
<evidence type="ECO:0000256" key="6">
    <source>
        <dbReference type="ARBA" id="ARBA00022723"/>
    </source>
</evidence>
<dbReference type="GO" id="GO:0051539">
    <property type="term" value="F:4 iron, 4 sulfur cluster binding"/>
    <property type="evidence" value="ECO:0007669"/>
    <property type="project" value="UniProtKB-KW"/>
</dbReference>
<dbReference type="RefSeq" id="WP_117141552.1">
    <property type="nucleotide sequence ID" value="NZ_CAKXKJ010000002.1"/>
</dbReference>
<comment type="caution">
    <text evidence="17">The sequence shown here is derived from an EMBL/GenBank/DDBJ whole genome shotgun (WGS) entry which is preliminary data.</text>
</comment>
<dbReference type="FunFam" id="3.30.70.20:FF:000035">
    <property type="entry name" value="Iron hydrogenase 1"/>
    <property type="match status" value="1"/>
</dbReference>
<dbReference type="SUPFAM" id="SSF54292">
    <property type="entry name" value="2Fe-2S ferredoxin-like"/>
    <property type="match status" value="1"/>
</dbReference>
<evidence type="ECO:0000256" key="10">
    <source>
        <dbReference type="ARBA" id="ARBA00023014"/>
    </source>
</evidence>
<dbReference type="PROSITE" id="PS00641">
    <property type="entry name" value="COMPLEX1_75K_1"/>
    <property type="match status" value="1"/>
</dbReference>
<name>A0A3E2B727_9FIRM</name>
<feature type="domain" description="4Fe-4S ferredoxin-type" evidence="15">
    <location>
        <begin position="140"/>
        <end position="170"/>
    </location>
</feature>
<proteinExistence type="inferred from homology"/>
<dbReference type="PROSITE" id="PS51379">
    <property type="entry name" value="4FE4S_FER_2"/>
    <property type="match status" value="2"/>
</dbReference>
<dbReference type="Gene3D" id="3.30.70.20">
    <property type="match status" value="1"/>
</dbReference>
<comment type="cofactor">
    <cofactor evidence="13">
        <name>[2Fe-2S] cluster</name>
        <dbReference type="ChEBI" id="CHEBI:190135"/>
    </cofactor>
</comment>
<sequence length="605" mass="66815">MAEIKLTINGKECTAPAGSTILQAAERNGIHIPKLCYLEGIHQYGACRICVVEQINPPAKNLQASCMVEARNGMVIETNNAKVQEARKTMYELLLSNHDKKCLTCARNQDCEFQALGRELGVEESPYEGERDLRPIDVSESLTRDPNKCILCRRCVSVCNKIQTTSILTAENRGFQTVITPAFGLPIGNTACTYCGQCVVVCPVGALKETSHKDRVLRAINDPNKHVVVQPAPAVRVGIGECFGLPAGTCETGKLAAALHRMGFDDVFDTNWGADLTILEEGTEFLERFRAVLSGGVATLPMMTSCSPGWIQFIEHNYPEHLENLSTCKSPHQMFGAVVKSYYAKKLGKKPEDMYVVSIMPCTAKKTECARPEMQNDGVPNVDAVLTTRELGDMIKAMGINFLGLPEEKFDDPLGFSTGAADIFGVTGGVMEAALRTVYEIITGRELPFPNLHVSPIVGLEEIREATIKLENVKPEWRAAEGFEVKIAVTSGFAGARKLMEQIKEGTSPYHFIEVMGCPGGCITGGGQPRPQEDINIVRQKRMEAIYGEDERKVVRKSHENKSLMDFYKEWGEPGCHASHEYLHTHYVKRGKYNELTEETFVVNK</sequence>
<evidence type="ECO:0000256" key="7">
    <source>
        <dbReference type="ARBA" id="ARBA00022737"/>
    </source>
</evidence>
<organism evidence="17 18">
    <name type="scientific">Evtepia gabavorous</name>
    <dbReference type="NCBI Taxonomy" id="2211183"/>
    <lineage>
        <taxon>Bacteria</taxon>
        <taxon>Bacillati</taxon>
        <taxon>Bacillota</taxon>
        <taxon>Clostridia</taxon>
        <taxon>Eubacteriales</taxon>
        <taxon>Evtepia</taxon>
    </lineage>
</organism>
<dbReference type="SUPFAM" id="SSF54862">
    <property type="entry name" value="4Fe-4S ferredoxins"/>
    <property type="match status" value="1"/>
</dbReference>
<evidence type="ECO:0000256" key="5">
    <source>
        <dbReference type="ARBA" id="ARBA00022714"/>
    </source>
</evidence>
<dbReference type="PROSITE" id="PS51839">
    <property type="entry name" value="4FE4S_HC3"/>
    <property type="match status" value="1"/>
</dbReference>
<dbReference type="AlphaFoldDB" id="A0A3E2B727"/>
<dbReference type="NCBIfam" id="NF040763">
    <property type="entry name" value="FeFe_hydrog_A6"/>
    <property type="match status" value="1"/>
</dbReference>
<keyword evidence="6" id="KW-0479">Metal-binding</keyword>
<evidence type="ECO:0000259" key="14">
    <source>
        <dbReference type="PROSITE" id="PS51085"/>
    </source>
</evidence>
<dbReference type="SUPFAM" id="SSF53920">
    <property type="entry name" value="Fe-only hydrogenase"/>
    <property type="match status" value="1"/>
</dbReference>
<dbReference type="SMART" id="SM00902">
    <property type="entry name" value="Fe_hyd_SSU"/>
    <property type="match status" value="1"/>
</dbReference>
<dbReference type="InterPro" id="IPR000283">
    <property type="entry name" value="NADH_UbQ_OxRdtase_75kDa_su_CS"/>
</dbReference>
<keyword evidence="10" id="KW-0411">Iron-sulfur</keyword>
<dbReference type="InterPro" id="IPR017896">
    <property type="entry name" value="4Fe4S_Fe-S-bd"/>
</dbReference>